<dbReference type="Proteomes" id="UP000051048">
    <property type="component" value="Unassembled WGS sequence"/>
</dbReference>
<dbReference type="AlphaFoldDB" id="A0A0R1U0M5"/>
<evidence type="ECO:0000313" key="1">
    <source>
        <dbReference type="EMBL" id="KRL84434.1"/>
    </source>
</evidence>
<organism evidence="1 2">
    <name type="scientific">Ligilactobacillus equi DSM 15833 = JCM 10991</name>
    <dbReference type="NCBI Taxonomy" id="1423740"/>
    <lineage>
        <taxon>Bacteria</taxon>
        <taxon>Bacillati</taxon>
        <taxon>Bacillota</taxon>
        <taxon>Bacilli</taxon>
        <taxon>Lactobacillales</taxon>
        <taxon>Lactobacillaceae</taxon>
        <taxon>Ligilactobacillus</taxon>
    </lineage>
</organism>
<name>A0A0R1U0M5_9LACO</name>
<accession>A0A0R1U0M5</accession>
<sequence>MKLGYFTMDLTKDGLKKIMALESHSNLPSLISSGDFSQKLDSIRNKTSDLENQILDVVLSIQTENIEYKISKCQLPMLNSGVFLDEDIIIRSKVKEDDWNVEIQVSDNRLLKLFDMLNADAYTIVCKVYG</sequence>
<reference evidence="1 2" key="1">
    <citation type="journal article" date="2015" name="Genome Announc.">
        <title>Expanding the biotechnology potential of lactobacilli through comparative genomics of 213 strains and associated genera.</title>
        <authorList>
            <person name="Sun Z."/>
            <person name="Harris H.M."/>
            <person name="McCann A."/>
            <person name="Guo C."/>
            <person name="Argimon S."/>
            <person name="Zhang W."/>
            <person name="Yang X."/>
            <person name="Jeffery I.B."/>
            <person name="Cooney J.C."/>
            <person name="Kagawa T.F."/>
            <person name="Liu W."/>
            <person name="Song Y."/>
            <person name="Salvetti E."/>
            <person name="Wrobel A."/>
            <person name="Rasinkangas P."/>
            <person name="Parkhill J."/>
            <person name="Rea M.C."/>
            <person name="O'Sullivan O."/>
            <person name="Ritari J."/>
            <person name="Douillard F.P."/>
            <person name="Paul Ross R."/>
            <person name="Yang R."/>
            <person name="Briner A.E."/>
            <person name="Felis G.E."/>
            <person name="de Vos W.M."/>
            <person name="Barrangou R."/>
            <person name="Klaenhammer T.R."/>
            <person name="Caufield P.W."/>
            <person name="Cui Y."/>
            <person name="Zhang H."/>
            <person name="O'Toole P.W."/>
        </authorList>
    </citation>
    <scope>NUCLEOTIDE SEQUENCE [LARGE SCALE GENOMIC DNA]</scope>
    <source>
        <strain evidence="1 2">DSM 15833</strain>
    </source>
</reference>
<gene>
    <name evidence="1" type="ORF">FC36_GL000192</name>
</gene>
<dbReference type="PATRIC" id="fig|1423740.3.peg.205"/>
<evidence type="ECO:0000313" key="2">
    <source>
        <dbReference type="Proteomes" id="UP000051048"/>
    </source>
</evidence>
<proteinExistence type="predicted"/>
<comment type="caution">
    <text evidence="1">The sequence shown here is derived from an EMBL/GenBank/DDBJ whole genome shotgun (WGS) entry which is preliminary data.</text>
</comment>
<dbReference type="RefSeq" id="WP_025021285.1">
    <property type="nucleotide sequence ID" value="NZ_AZFH01000009.1"/>
</dbReference>
<protein>
    <submittedName>
        <fullName evidence="1">Uncharacterized protein</fullName>
    </submittedName>
</protein>
<dbReference type="EMBL" id="AZFH01000009">
    <property type="protein sequence ID" value="KRL84434.1"/>
    <property type="molecule type" value="Genomic_DNA"/>
</dbReference>